<accession>A0AAD9S3B0</accession>
<keyword evidence="2" id="KW-1185">Reference proteome</keyword>
<dbReference type="Proteomes" id="UP001265746">
    <property type="component" value="Unassembled WGS sequence"/>
</dbReference>
<proteinExistence type="predicted"/>
<dbReference type="EMBL" id="JAUJFL010000010">
    <property type="protein sequence ID" value="KAK2597059.1"/>
    <property type="molecule type" value="Genomic_DNA"/>
</dbReference>
<dbReference type="AlphaFoldDB" id="A0AAD9S3B0"/>
<sequence length="231" mass="26418">MPLFSVQSHEPVPPLLIRGGGRKLQLKNHSYQPRALLQRTKELFECEKLLESTQTICRSKFVNFVKREAKPTQESLQHLMRCLDNFFFSGHLTGGKHRRVTLEFRPDIFDQIGKLGKGEHAVWGLTEVTDKGDTSALKVKISIDASHPKLKRGGIVMRSLIDVLETLVHEMVHAYLRVFVCLCDECQRALGATGHGAVWQELKQVMSMTIRSWDTTLQNFYLDDWDRLDAS</sequence>
<evidence type="ECO:0000313" key="1">
    <source>
        <dbReference type="EMBL" id="KAK2597059.1"/>
    </source>
</evidence>
<protein>
    <recommendedName>
        <fullName evidence="3">SprT-like domain-containing protein</fullName>
    </recommendedName>
</protein>
<name>A0AAD9S3B0_PHOAM</name>
<comment type="caution">
    <text evidence="1">The sequence shown here is derived from an EMBL/GenBank/DDBJ whole genome shotgun (WGS) entry which is preliminary data.</text>
</comment>
<reference evidence="1" key="1">
    <citation type="submission" date="2023-06" db="EMBL/GenBank/DDBJ databases">
        <authorList>
            <person name="Noh H."/>
        </authorList>
    </citation>
    <scope>NUCLEOTIDE SEQUENCE</scope>
    <source>
        <strain evidence="1">DUCC20226</strain>
    </source>
</reference>
<evidence type="ECO:0000313" key="2">
    <source>
        <dbReference type="Proteomes" id="UP001265746"/>
    </source>
</evidence>
<evidence type="ECO:0008006" key="3">
    <source>
        <dbReference type="Google" id="ProtNLM"/>
    </source>
</evidence>
<gene>
    <name evidence="1" type="ORF">N8I77_012930</name>
</gene>
<organism evidence="1 2">
    <name type="scientific">Phomopsis amygdali</name>
    <name type="common">Fusicoccum amygdali</name>
    <dbReference type="NCBI Taxonomy" id="1214568"/>
    <lineage>
        <taxon>Eukaryota</taxon>
        <taxon>Fungi</taxon>
        <taxon>Dikarya</taxon>
        <taxon>Ascomycota</taxon>
        <taxon>Pezizomycotina</taxon>
        <taxon>Sordariomycetes</taxon>
        <taxon>Sordariomycetidae</taxon>
        <taxon>Diaporthales</taxon>
        <taxon>Diaporthaceae</taxon>
        <taxon>Diaporthe</taxon>
    </lineage>
</organism>